<dbReference type="InterPro" id="IPR001878">
    <property type="entry name" value="Znf_CCHC"/>
</dbReference>
<dbReference type="SUPFAM" id="SSF56672">
    <property type="entry name" value="DNA/RNA polymerases"/>
    <property type="match status" value="1"/>
</dbReference>
<dbReference type="InterPro" id="IPR044730">
    <property type="entry name" value="RNase_H-like_dom_plant"/>
</dbReference>
<keyword evidence="6" id="KW-1185">Reference proteome</keyword>
<dbReference type="Pfam" id="PF00078">
    <property type="entry name" value="RVT_1"/>
    <property type="match status" value="2"/>
</dbReference>
<accession>A0A803QGM9</accession>
<evidence type="ECO:0000259" key="4">
    <source>
        <dbReference type="PROSITE" id="PS50878"/>
    </source>
</evidence>
<evidence type="ECO:0000256" key="1">
    <source>
        <dbReference type="PROSITE-ProRule" id="PRU00047"/>
    </source>
</evidence>
<dbReference type="Pfam" id="PF14392">
    <property type="entry name" value="zf-CCHC_4"/>
    <property type="match status" value="2"/>
</dbReference>
<sequence length="2244" mass="256431">MAGKGKSKGKKPGPSSSDRVIKTRSMDAVLGIQELEVEDAEESIEQYQEPMEQYIEKVFSPEESEAIIFRQSEIRQDFSEWLTIANRASQDVNTGKRVSPPILRSSIVRNLETSFVKSGLETEKPEVKKKIKIEFEDIADEVNYWQPSLVCYVIGANPPISILEGFVRRLWKDDVVKGYVFFDRKPMVMKPWNPIDDFTKEDVSKVPTWVQLKGLDIKYWGESSLFKIVGQLGEPLQVENVTRNRDRLQYPRVLIQVSLDQDFPERISFIDEFDHEVSLDVKYEWLPLVCYNCSGIGHKTSECRKKEGIKEHVKQVWLPKKPSKEKEIVKDAEGFQKVIKGKKFNAGQEVEQTTVRNMFDSLAVEPRNIDDVEMEMEETESQQQAGKFHVSMIYAFNEERKREDLWVELEELAKRIKEPWMLMGDFNEIMNGDERVGRRAHCCPSQRLRDCTENCNMVDLKHSGSFFTWNNKQKPEERIFSKIDRVMDEFGNWCDTPDKVQHAFLDYYKKLLGTTIQSRRKVNQAIVDLGPKINNIHKEILMAEYTKNEVEEAIFSIDKKKAPGPDGYGSAFFQDNWKIVGNDFIEAVLSFLNSGKILKEINATTITLIPKSKCPKSVVDFRPISCCNVIYKAATKVICNRLRRILPDLIAGNQGGFVHGRFIAHNVLVCQDLVRLYGRKNCKPSSMIKIDLRKAYDTIEWGFIEEMMRALGFPSKFINLIMECRCTPKFSLLLNGSMCGFFNSKRGLRQGDPMSPLLFVLGMEYLSRIFKKVGEWPGFKYHDKCSQMKLNHLCFADDLLVFCNGDFISIMLLLKGLKLFSSTSGLMPNEQKTAIYCSGMPENEVNRILEASNYKRSSLPFRYLGIPICSKKISRVECQCLLEKMTSRIRCWSSRNLSYMGRVTLINSVLLAIHTYWAQIFVLPKQLLKDIEATCRSFLWKGKQEAAGPGLVAWEFICRPKAAGGLGFRNIQQWNITALGRYVWDIASKKDCLFVKWIHMVYLKEQSWWSYVAPQDCSWAWKKIVAVKNKFQQKGDMESFVQQRYRVKQGYLDLFPEHPKLPWCNLVWDRLIIPKHRFILCFFTVSTPSNFCTHEVTIMDELTNSLTVALNLTDTESTIKTLYEPTLAITNELENVPTQFFLVAKLHTAKSFNRKVFMDKMTEKWNHISRSAVTIIDRSNGLFLIEFGCKGDRRRVLLQQPWTYLNQPLLMDIPNSLDALDGDSLLKIPLWVQVFNTPFLKRSEQLVEFVSSSLGHLLEVYRASFRETWGPYFCIRIMFDVAIPLTRGIPIHFSGMNKVVWLKLKYKNLPDICFFCGRMGHSYNKGYVDYMKACDEARLPPELRYDIKTISGKVKVTTNSLLTPEQLNFSNPLVATFMSSNPASAMKRRTGNKWPELNGWPKVTKTPNSSIATPPKERRSTKFSNYTTNGDLITTDNDITCEIESFLFHALFSSTFLSPHDIQCVLEGIDCSLSNTDKSFLSETFSVEEVEKAFAQLPLGKAPSIDGFNYNFYKENWSVVKKDVIPAVLSFLNGYGSIAPLNTTLITLLPKTKQPTTVKDFRPISLCNIIYKIISKAIVNRLKLVLNNLISPHQSAFLPGRLISDNIIIAQEVAHSIKTKSRGKKCWMAASIHSCNIIKEVLALYEKATGQQVNFQKSSLYFSPNVALRDQTLISDYLLIPVRSSFEKYSGLPQNIGRTKKQVFHYLHDKVWGHLNNWKHKVFSKGGKETLLKSVIQAIPTYTMAYFHLPAATCHSLESVMANFWWGFNDNNCAKTHWQRWQKLCKSKKYGGLSFRSLVHINQALLAKQEWRIFKHPNSTVAKILAARYFPNSSFIDCSLGHSPSFVWRSIFWGKELLQKGLITKIGKGQSTFISHDYWIPRYRQVTTLIPASDTVASLIKNDMSWDFPLIRNYFPTHIVQEILSIPLSLQPSSDTLIWEHTKLGVYSVKSGHHISLSSTAPLDIPSSSTPSPWWKNLWHLNIPPKSVQRVCKGTIFYDYVFSSPPSITFHDIAHTIYVNLTKEEVESFLCVAWLIWNNRNRALRRQSQDQTHAIVDLANCFLVEYKSVVSTRNPQACASSTPSATSWTPPDPGRLKLNVDTVVPNDPSNVGFGGVIRNSDGLVVAAVASSYAKGGDISTLEAKSLLLSLRWCVEESFPIHCVETDCKAISDALSHSREDLSSFDDIINQIRATLSLIPGAYVTHVNQTANTFAHKLATWAKGLDEVEIWIGDDPCDLRNFLSA</sequence>
<dbReference type="Gramene" id="evm.model.09.561">
    <property type="protein sequence ID" value="cds.evm.model.09.561"/>
    <property type="gene ID" value="evm.TU.09.561"/>
</dbReference>
<dbReference type="InterPro" id="IPR002156">
    <property type="entry name" value="RNaseH_domain"/>
</dbReference>
<reference evidence="5" key="1">
    <citation type="submission" date="2018-11" db="EMBL/GenBank/DDBJ databases">
        <authorList>
            <person name="Grassa J C."/>
        </authorList>
    </citation>
    <scope>NUCLEOTIDE SEQUENCE [LARGE SCALE GENOMIC DNA]</scope>
</reference>
<dbReference type="PROSITE" id="PS50158">
    <property type="entry name" value="ZF_CCHC"/>
    <property type="match status" value="1"/>
</dbReference>
<evidence type="ECO:0008006" key="7">
    <source>
        <dbReference type="Google" id="ProtNLM"/>
    </source>
</evidence>
<feature type="domain" description="CCHC-type" evidence="3">
    <location>
        <begin position="290"/>
        <end position="305"/>
    </location>
</feature>
<dbReference type="Gene3D" id="3.60.10.10">
    <property type="entry name" value="Endonuclease/exonuclease/phosphatase"/>
    <property type="match status" value="1"/>
</dbReference>
<dbReference type="Pfam" id="PF13456">
    <property type="entry name" value="RVT_3"/>
    <property type="match status" value="1"/>
</dbReference>
<dbReference type="EnsemblPlants" id="evm.model.09.561">
    <property type="protein sequence ID" value="cds.evm.model.09.561"/>
    <property type="gene ID" value="evm.TU.09.561"/>
</dbReference>
<dbReference type="GO" id="GO:0003676">
    <property type="term" value="F:nucleic acid binding"/>
    <property type="evidence" value="ECO:0007669"/>
    <property type="project" value="InterPro"/>
</dbReference>
<reference evidence="5" key="2">
    <citation type="submission" date="2021-03" db="UniProtKB">
        <authorList>
            <consortium name="EnsemblPlants"/>
        </authorList>
    </citation>
    <scope>IDENTIFICATION</scope>
</reference>
<proteinExistence type="predicted"/>
<feature type="compositionally biased region" description="Basic residues" evidence="2">
    <location>
        <begin position="1"/>
        <end position="11"/>
    </location>
</feature>
<dbReference type="InterPro" id="IPR025558">
    <property type="entry name" value="DUF4283"/>
</dbReference>
<feature type="region of interest" description="Disordered" evidence="2">
    <location>
        <begin position="1"/>
        <end position="23"/>
    </location>
</feature>
<dbReference type="CDD" id="cd01650">
    <property type="entry name" value="RT_nLTR_like"/>
    <property type="match status" value="1"/>
</dbReference>
<keyword evidence="1" id="KW-0862">Zinc</keyword>
<dbReference type="GO" id="GO:0004523">
    <property type="term" value="F:RNA-DNA hybrid ribonuclease activity"/>
    <property type="evidence" value="ECO:0007669"/>
    <property type="project" value="InterPro"/>
</dbReference>
<keyword evidence="1" id="KW-0863">Zinc-finger</keyword>
<dbReference type="Proteomes" id="UP000596661">
    <property type="component" value="Chromosome 9"/>
</dbReference>
<dbReference type="CDD" id="cd06222">
    <property type="entry name" value="RNase_H_like"/>
    <property type="match status" value="1"/>
</dbReference>
<dbReference type="InterPro" id="IPR036691">
    <property type="entry name" value="Endo/exonu/phosph_ase_sf"/>
</dbReference>
<organism evidence="5 6">
    <name type="scientific">Cannabis sativa</name>
    <name type="common">Hemp</name>
    <name type="synonym">Marijuana</name>
    <dbReference type="NCBI Taxonomy" id="3483"/>
    <lineage>
        <taxon>Eukaryota</taxon>
        <taxon>Viridiplantae</taxon>
        <taxon>Streptophyta</taxon>
        <taxon>Embryophyta</taxon>
        <taxon>Tracheophyta</taxon>
        <taxon>Spermatophyta</taxon>
        <taxon>Magnoliopsida</taxon>
        <taxon>eudicotyledons</taxon>
        <taxon>Gunneridae</taxon>
        <taxon>Pentapetalae</taxon>
        <taxon>rosids</taxon>
        <taxon>fabids</taxon>
        <taxon>Rosales</taxon>
        <taxon>Cannabaceae</taxon>
        <taxon>Cannabis</taxon>
    </lineage>
</organism>
<name>A0A803QGM9_CANSA</name>
<dbReference type="InterPro" id="IPR043502">
    <property type="entry name" value="DNA/RNA_pol_sf"/>
</dbReference>
<dbReference type="InterPro" id="IPR036397">
    <property type="entry name" value="RNaseH_sf"/>
</dbReference>
<evidence type="ECO:0000256" key="2">
    <source>
        <dbReference type="SAM" id="MobiDB-lite"/>
    </source>
</evidence>
<dbReference type="Pfam" id="PF14111">
    <property type="entry name" value="DUF4283"/>
    <property type="match status" value="1"/>
</dbReference>
<evidence type="ECO:0000259" key="3">
    <source>
        <dbReference type="PROSITE" id="PS50158"/>
    </source>
</evidence>
<dbReference type="GO" id="GO:0008270">
    <property type="term" value="F:zinc ion binding"/>
    <property type="evidence" value="ECO:0007669"/>
    <property type="project" value="UniProtKB-KW"/>
</dbReference>
<dbReference type="InterPro" id="IPR000477">
    <property type="entry name" value="RT_dom"/>
</dbReference>
<evidence type="ECO:0000313" key="6">
    <source>
        <dbReference type="Proteomes" id="UP000596661"/>
    </source>
</evidence>
<dbReference type="EMBL" id="UZAU01000734">
    <property type="status" value="NOT_ANNOTATED_CDS"/>
    <property type="molecule type" value="Genomic_DNA"/>
</dbReference>
<dbReference type="PROSITE" id="PS50878">
    <property type="entry name" value="RT_POL"/>
    <property type="match status" value="1"/>
</dbReference>
<dbReference type="PANTHER" id="PTHR33116:SF84">
    <property type="entry name" value="RNA-DIRECTED DNA POLYMERASE"/>
    <property type="match status" value="1"/>
</dbReference>
<feature type="domain" description="Reverse transcriptase" evidence="4">
    <location>
        <begin position="590"/>
        <end position="868"/>
    </location>
</feature>
<dbReference type="Gene3D" id="3.30.420.10">
    <property type="entry name" value="Ribonuclease H-like superfamily/Ribonuclease H"/>
    <property type="match status" value="1"/>
</dbReference>
<dbReference type="SMART" id="SM00343">
    <property type="entry name" value="ZnF_C2HC"/>
    <property type="match status" value="2"/>
</dbReference>
<dbReference type="SUPFAM" id="SSF53098">
    <property type="entry name" value="Ribonuclease H-like"/>
    <property type="match status" value="1"/>
</dbReference>
<dbReference type="InterPro" id="IPR025836">
    <property type="entry name" value="Zn_knuckle_CX2CX4HX4C"/>
</dbReference>
<keyword evidence="1" id="KW-0479">Metal-binding</keyword>
<dbReference type="PANTHER" id="PTHR33116">
    <property type="entry name" value="REVERSE TRANSCRIPTASE ZINC-BINDING DOMAIN-CONTAINING PROTEIN-RELATED-RELATED"/>
    <property type="match status" value="1"/>
</dbReference>
<dbReference type="SUPFAM" id="SSF56219">
    <property type="entry name" value="DNase I-like"/>
    <property type="match status" value="1"/>
</dbReference>
<evidence type="ECO:0000313" key="5">
    <source>
        <dbReference type="EnsemblPlants" id="cds.evm.model.09.561"/>
    </source>
</evidence>
<dbReference type="InterPro" id="IPR012337">
    <property type="entry name" value="RNaseH-like_sf"/>
</dbReference>
<protein>
    <recommendedName>
        <fullName evidence="7">Reverse transcriptase domain-containing protein</fullName>
    </recommendedName>
</protein>